<dbReference type="GO" id="GO:0016787">
    <property type="term" value="F:hydrolase activity"/>
    <property type="evidence" value="ECO:0007669"/>
    <property type="project" value="UniProtKB-KW"/>
</dbReference>
<sequence length="241" mass="25585">MTTSTGSVPHRPGPSRTAGSRTDAAAQAIRVAGDRAFLLTPPPDTVAELAADLRGRRLDGVQDVLPAAETVLVTLRSTRDAEAVRRALRTVLEELAERPDSGDVSRGTSSEGEPVLIPVHYDGADLDEVARTLGLTVEEVIAAHTGTVWRCAFVGFAPGFGYLRSPDDRLGVGRRAESRTAIPAGSVALAGGYSAVYPRKSPGGWQLIGHTELAMWDVDRDPPALIRAGTAVRFVDVRAER</sequence>
<reference evidence="6 7" key="1">
    <citation type="submission" date="2019-02" db="EMBL/GenBank/DDBJ databases">
        <authorList>
            <consortium name="Pathogen Informatics"/>
        </authorList>
    </citation>
    <scope>NUCLEOTIDE SEQUENCE [LARGE SCALE GENOMIC DNA]</scope>
    <source>
        <strain evidence="6 7">3012STDY6756504</strain>
    </source>
</reference>
<feature type="domain" description="Carboxyltransferase" evidence="5">
    <location>
        <begin position="27"/>
        <end position="226"/>
    </location>
</feature>
<evidence type="ECO:0000256" key="4">
    <source>
        <dbReference type="SAM" id="MobiDB-lite"/>
    </source>
</evidence>
<evidence type="ECO:0000259" key="5">
    <source>
        <dbReference type="SMART" id="SM00796"/>
    </source>
</evidence>
<feature type="region of interest" description="Disordered" evidence="4">
    <location>
        <begin position="1"/>
        <end position="25"/>
    </location>
</feature>
<keyword evidence="3" id="KW-0067">ATP-binding</keyword>
<dbReference type="InterPro" id="IPR029000">
    <property type="entry name" value="Cyclophilin-like_dom_sf"/>
</dbReference>
<keyword evidence="2" id="KW-0378">Hydrolase</keyword>
<accession>A0A4U8W5L2</accession>
<dbReference type="SMART" id="SM00796">
    <property type="entry name" value="AHS1"/>
    <property type="match status" value="1"/>
</dbReference>
<dbReference type="RefSeq" id="WP_130918355.1">
    <property type="nucleotide sequence ID" value="NZ_JADLPK010000003.1"/>
</dbReference>
<evidence type="ECO:0000313" key="7">
    <source>
        <dbReference type="Proteomes" id="UP000290439"/>
    </source>
</evidence>
<dbReference type="InterPro" id="IPR003833">
    <property type="entry name" value="CT_C_D"/>
</dbReference>
<protein>
    <submittedName>
        <fullName evidence="6">Sporulation inhibitor kipI</fullName>
    </submittedName>
</protein>
<proteinExistence type="predicted"/>
<dbReference type="AlphaFoldDB" id="A0A4U8W5L2"/>
<dbReference type="PANTHER" id="PTHR34698">
    <property type="entry name" value="5-OXOPROLINASE SUBUNIT B"/>
    <property type="match status" value="1"/>
</dbReference>
<evidence type="ECO:0000256" key="1">
    <source>
        <dbReference type="ARBA" id="ARBA00022741"/>
    </source>
</evidence>
<evidence type="ECO:0000256" key="3">
    <source>
        <dbReference type="ARBA" id="ARBA00022840"/>
    </source>
</evidence>
<keyword evidence="1" id="KW-0547">Nucleotide-binding</keyword>
<evidence type="ECO:0000313" key="6">
    <source>
        <dbReference type="EMBL" id="VFB00516.1"/>
    </source>
</evidence>
<dbReference type="SUPFAM" id="SSF50891">
    <property type="entry name" value="Cyclophilin-like"/>
    <property type="match status" value="1"/>
</dbReference>
<organism evidence="6 7">
    <name type="scientific">Nocardia cyriacigeorgica</name>
    <dbReference type="NCBI Taxonomy" id="135487"/>
    <lineage>
        <taxon>Bacteria</taxon>
        <taxon>Bacillati</taxon>
        <taxon>Actinomycetota</taxon>
        <taxon>Actinomycetes</taxon>
        <taxon>Mycobacteriales</taxon>
        <taxon>Nocardiaceae</taxon>
        <taxon>Nocardia</taxon>
    </lineage>
</organism>
<gene>
    <name evidence="6" type="primary">kipI_3</name>
    <name evidence="6" type="ORF">NCTC10797_04312</name>
</gene>
<dbReference type="Gene3D" id="3.30.1360.40">
    <property type="match status" value="1"/>
</dbReference>
<evidence type="ECO:0000256" key="2">
    <source>
        <dbReference type="ARBA" id="ARBA00022801"/>
    </source>
</evidence>
<dbReference type="Proteomes" id="UP000290439">
    <property type="component" value="Chromosome"/>
</dbReference>
<dbReference type="PANTHER" id="PTHR34698:SF2">
    <property type="entry name" value="5-OXOPROLINASE SUBUNIT B"/>
    <property type="match status" value="1"/>
</dbReference>
<dbReference type="Gene3D" id="2.40.100.10">
    <property type="entry name" value="Cyclophilin-like"/>
    <property type="match status" value="1"/>
</dbReference>
<dbReference type="EMBL" id="LR215973">
    <property type="protein sequence ID" value="VFB00516.1"/>
    <property type="molecule type" value="Genomic_DNA"/>
</dbReference>
<dbReference type="GO" id="GO:0005524">
    <property type="term" value="F:ATP binding"/>
    <property type="evidence" value="ECO:0007669"/>
    <property type="project" value="UniProtKB-KW"/>
</dbReference>
<dbReference type="InterPro" id="IPR010016">
    <property type="entry name" value="PxpB"/>
</dbReference>
<dbReference type="Pfam" id="PF02682">
    <property type="entry name" value="CT_C_D"/>
    <property type="match status" value="1"/>
</dbReference>
<dbReference type="SUPFAM" id="SSF160467">
    <property type="entry name" value="PH0987 N-terminal domain-like"/>
    <property type="match status" value="1"/>
</dbReference>
<name>A0A4U8W5L2_9NOCA</name>